<evidence type="ECO:0000256" key="5">
    <source>
        <dbReference type="ARBA" id="ARBA00023004"/>
    </source>
</evidence>
<keyword evidence="5" id="KW-0408">Iron</keyword>
<feature type="transmembrane region" description="Helical" evidence="7">
    <location>
        <begin position="47"/>
        <end position="74"/>
    </location>
</feature>
<comment type="caution">
    <text evidence="9">The sequence shown here is derived from an EMBL/GenBank/DDBJ whole genome shotgun (WGS) entry which is preliminary data.</text>
</comment>
<keyword evidence="2" id="KW-0004">4Fe-4S</keyword>
<dbReference type="InterPro" id="IPR017900">
    <property type="entry name" value="4Fe4S_Fe_S_CS"/>
</dbReference>
<dbReference type="Pfam" id="PF00037">
    <property type="entry name" value="Fer4"/>
    <property type="match status" value="1"/>
</dbReference>
<proteinExistence type="predicted"/>
<evidence type="ECO:0000313" key="9">
    <source>
        <dbReference type="EMBL" id="RDB80091.1"/>
    </source>
</evidence>
<dbReference type="GO" id="GO:0051539">
    <property type="term" value="F:4 iron, 4 sulfur cluster binding"/>
    <property type="evidence" value="ECO:0007669"/>
    <property type="project" value="UniProtKB-KW"/>
</dbReference>
<keyword evidence="6" id="KW-0411">Iron-sulfur</keyword>
<dbReference type="PROSITE" id="PS00198">
    <property type="entry name" value="4FE4S_FER_1"/>
    <property type="match status" value="1"/>
</dbReference>
<feature type="transmembrane region" description="Helical" evidence="7">
    <location>
        <begin position="7"/>
        <end position="27"/>
    </location>
</feature>
<evidence type="ECO:0000256" key="3">
    <source>
        <dbReference type="ARBA" id="ARBA00022723"/>
    </source>
</evidence>
<dbReference type="PANTHER" id="PTHR30176:SF3">
    <property type="entry name" value="FERREDOXIN-TYPE PROTEIN NAPH"/>
    <property type="match status" value="1"/>
</dbReference>
<evidence type="ECO:0000256" key="6">
    <source>
        <dbReference type="ARBA" id="ARBA00023014"/>
    </source>
</evidence>
<feature type="transmembrane region" description="Helical" evidence="7">
    <location>
        <begin position="171"/>
        <end position="189"/>
    </location>
</feature>
<dbReference type="InterPro" id="IPR051684">
    <property type="entry name" value="Electron_Trans/Redox"/>
</dbReference>
<feature type="domain" description="4Fe-4S ferredoxin-type" evidence="8">
    <location>
        <begin position="243"/>
        <end position="271"/>
    </location>
</feature>
<dbReference type="EMBL" id="PPTX01000008">
    <property type="protein sequence ID" value="RDB80091.1"/>
    <property type="molecule type" value="Genomic_DNA"/>
</dbReference>
<name>A0A369MS26_EGGLN</name>
<organism evidence="9 10">
    <name type="scientific">Eggerthella lenta</name>
    <name type="common">Eubacterium lentum</name>
    <dbReference type="NCBI Taxonomy" id="84112"/>
    <lineage>
        <taxon>Bacteria</taxon>
        <taxon>Bacillati</taxon>
        <taxon>Actinomycetota</taxon>
        <taxon>Coriobacteriia</taxon>
        <taxon>Eggerthellales</taxon>
        <taxon>Eggerthellaceae</taxon>
        <taxon>Eggerthella</taxon>
    </lineage>
</organism>
<dbReference type="Proteomes" id="UP000253752">
    <property type="component" value="Unassembled WGS sequence"/>
</dbReference>
<protein>
    <submittedName>
        <fullName evidence="9">4Fe-4S ferredoxin</fullName>
    </submittedName>
</protein>
<keyword evidence="4" id="KW-0249">Electron transport</keyword>
<dbReference type="Gene3D" id="3.30.70.20">
    <property type="match status" value="1"/>
</dbReference>
<evidence type="ECO:0000259" key="8">
    <source>
        <dbReference type="PROSITE" id="PS51379"/>
    </source>
</evidence>
<gene>
    <name evidence="9" type="ORF">C1872_06765</name>
</gene>
<dbReference type="PANTHER" id="PTHR30176">
    <property type="entry name" value="FERREDOXIN-TYPE PROTEIN NAPH"/>
    <property type="match status" value="1"/>
</dbReference>
<evidence type="ECO:0000256" key="4">
    <source>
        <dbReference type="ARBA" id="ARBA00022982"/>
    </source>
</evidence>
<keyword evidence="7" id="KW-0472">Membrane</keyword>
<dbReference type="GO" id="GO:0046872">
    <property type="term" value="F:metal ion binding"/>
    <property type="evidence" value="ECO:0007669"/>
    <property type="project" value="UniProtKB-KW"/>
</dbReference>
<feature type="transmembrane region" description="Helical" evidence="7">
    <location>
        <begin position="132"/>
        <end position="165"/>
    </location>
</feature>
<reference evidence="9 10" key="1">
    <citation type="journal article" date="2018" name="Elife">
        <title>Discovery and characterization of a prevalent human gut bacterial enzyme sufficient for the inactivation of a family of plant toxins.</title>
        <authorList>
            <person name="Koppel N."/>
            <person name="Bisanz J.E."/>
            <person name="Pandelia M.E."/>
            <person name="Turnbaugh P.J."/>
            <person name="Balskus E.P."/>
        </authorList>
    </citation>
    <scope>NUCLEOTIDE SEQUENCE [LARGE SCALE GENOMIC DNA]</scope>
    <source>
        <strain evidence="9 10">MR1 #12</strain>
    </source>
</reference>
<keyword evidence="1" id="KW-0813">Transport</keyword>
<dbReference type="PROSITE" id="PS51379">
    <property type="entry name" value="4FE4S_FER_2"/>
    <property type="match status" value="1"/>
</dbReference>
<dbReference type="SUPFAM" id="SSF54862">
    <property type="entry name" value="4Fe-4S ferredoxins"/>
    <property type="match status" value="1"/>
</dbReference>
<sequence length="272" mass="29105">MRSRAGLTFRIGIGTPSAFGIESIAAICPLGALETMFGARQIMLQPLLLLLGMVLVIALVGKAFCAWMCPAPWLKRLFKPGKRKAADGSVSAAHHACSHAREDGHRCASCALAPVGGGRDGLRLDTRHATLLGALGASAVFGFPVFCLVCPIGLTFATFIGVWHLFQFNETSWGLIIFPAILVLEIAFLRKWCAKICPVSALVSLISGLNRTLRPRVRADACLRSSGVDCRACVEACPEQVDPHSKRIPECSKCGACVEACPAQAIHMKLRP</sequence>
<dbReference type="Pfam" id="PF12801">
    <property type="entry name" value="Fer4_5"/>
    <property type="match status" value="2"/>
</dbReference>
<evidence type="ECO:0000313" key="10">
    <source>
        <dbReference type="Proteomes" id="UP000253752"/>
    </source>
</evidence>
<dbReference type="GO" id="GO:0005886">
    <property type="term" value="C:plasma membrane"/>
    <property type="evidence" value="ECO:0007669"/>
    <property type="project" value="TreeGrafter"/>
</dbReference>
<keyword evidence="7" id="KW-0812">Transmembrane</keyword>
<keyword evidence="7" id="KW-1133">Transmembrane helix</keyword>
<evidence type="ECO:0000256" key="7">
    <source>
        <dbReference type="SAM" id="Phobius"/>
    </source>
</evidence>
<evidence type="ECO:0000256" key="2">
    <source>
        <dbReference type="ARBA" id="ARBA00022485"/>
    </source>
</evidence>
<accession>A0A369MS26</accession>
<keyword evidence="3" id="KW-0479">Metal-binding</keyword>
<evidence type="ECO:0000256" key="1">
    <source>
        <dbReference type="ARBA" id="ARBA00022448"/>
    </source>
</evidence>
<dbReference type="InterPro" id="IPR017896">
    <property type="entry name" value="4Fe4S_Fe-S-bd"/>
</dbReference>
<dbReference type="AlphaFoldDB" id="A0A369MS26"/>